<proteinExistence type="predicted"/>
<evidence type="ECO:0000313" key="1">
    <source>
        <dbReference type="EMBL" id="MEW9855013.1"/>
    </source>
</evidence>
<organism evidence="1 2">
    <name type="scientific">Novosphingobium rhizovicinum</name>
    <dbReference type="NCBI Taxonomy" id="3228928"/>
    <lineage>
        <taxon>Bacteria</taxon>
        <taxon>Pseudomonadati</taxon>
        <taxon>Pseudomonadota</taxon>
        <taxon>Alphaproteobacteria</taxon>
        <taxon>Sphingomonadales</taxon>
        <taxon>Sphingomonadaceae</taxon>
        <taxon>Novosphingobium</taxon>
    </lineage>
</organism>
<dbReference type="EMBL" id="JBFNXR010000021">
    <property type="protein sequence ID" value="MEW9855013.1"/>
    <property type="molecule type" value="Genomic_DNA"/>
</dbReference>
<gene>
    <name evidence="1" type="ORF">ABUH87_07435</name>
</gene>
<name>A0ABV3RAV8_9SPHN</name>
<reference evidence="1 2" key="1">
    <citation type="submission" date="2024-06" db="EMBL/GenBank/DDBJ databases">
        <title>Novosphingobium rhizovicinus M1R2S20.</title>
        <authorList>
            <person name="Sun J.-Q."/>
        </authorList>
    </citation>
    <scope>NUCLEOTIDE SEQUENCE [LARGE SCALE GENOMIC DNA]</scope>
    <source>
        <strain evidence="1 2">M1R2S20</strain>
    </source>
</reference>
<evidence type="ECO:0000313" key="2">
    <source>
        <dbReference type="Proteomes" id="UP001556118"/>
    </source>
</evidence>
<dbReference type="Proteomes" id="UP001556118">
    <property type="component" value="Unassembled WGS sequence"/>
</dbReference>
<protein>
    <submittedName>
        <fullName evidence="1">Uncharacterized protein</fullName>
    </submittedName>
</protein>
<comment type="caution">
    <text evidence="1">The sequence shown here is derived from an EMBL/GenBank/DDBJ whole genome shotgun (WGS) entry which is preliminary data.</text>
</comment>
<sequence length="124" mass="13167">MQCAVIGLGEYRTRTMEALGKRQARPLKRWGNHIHFALVALAPAIVFLPDESRMLVLPLAPSSARASTAWLRESGAKLVGPGPVAGSFLIDAADGAPWLPAIRNGAILIRASWAGCGAATQQLR</sequence>
<accession>A0ABV3RAV8</accession>
<keyword evidence="2" id="KW-1185">Reference proteome</keyword>
<dbReference type="RefSeq" id="WP_367771951.1">
    <property type="nucleotide sequence ID" value="NZ_JBFNXR010000021.1"/>
</dbReference>